<feature type="domain" description="Fumarase C C-terminal" evidence="5">
    <location>
        <begin position="407"/>
        <end position="459"/>
    </location>
</feature>
<feature type="binding site" evidence="3">
    <location>
        <begin position="323"/>
        <end position="325"/>
    </location>
    <ligand>
        <name>substrate</name>
    </ligand>
</feature>
<dbReference type="HAMAP" id="MF_00743">
    <property type="entry name" value="FumaraseC"/>
    <property type="match status" value="1"/>
</dbReference>
<accession>A0A345Y6P5</accession>
<dbReference type="GO" id="GO:0006108">
    <property type="term" value="P:malate metabolic process"/>
    <property type="evidence" value="ECO:0007669"/>
    <property type="project" value="TreeGrafter"/>
</dbReference>
<dbReference type="Pfam" id="PF10415">
    <property type="entry name" value="FumaraseC_C"/>
    <property type="match status" value="1"/>
</dbReference>
<feature type="binding site" evidence="3">
    <location>
        <position position="318"/>
    </location>
    <ligand>
        <name>substrate</name>
    </ligand>
</feature>
<feature type="domain" description="Fumarate lyase N-terminal" evidence="4">
    <location>
        <begin position="11"/>
        <end position="341"/>
    </location>
</feature>
<dbReference type="NCBIfam" id="NF008909">
    <property type="entry name" value="PRK12273.1"/>
    <property type="match status" value="1"/>
</dbReference>
<dbReference type="InterPro" id="IPR020557">
    <property type="entry name" value="Fumarate_lyase_CS"/>
</dbReference>
<dbReference type="GO" id="GO:0004333">
    <property type="term" value="F:fumarate hydratase activity"/>
    <property type="evidence" value="ECO:0007669"/>
    <property type="project" value="UniProtKB-UniRule"/>
</dbReference>
<dbReference type="CDD" id="cd01362">
    <property type="entry name" value="Fumarase_classII"/>
    <property type="match status" value="1"/>
</dbReference>
<comment type="catalytic activity">
    <reaction evidence="3">
        <text>(S)-malate = fumarate + H2O</text>
        <dbReference type="Rhea" id="RHEA:12460"/>
        <dbReference type="ChEBI" id="CHEBI:15377"/>
        <dbReference type="ChEBI" id="CHEBI:15589"/>
        <dbReference type="ChEBI" id="CHEBI:29806"/>
        <dbReference type="EC" id="4.2.1.2"/>
    </reaction>
</comment>
<dbReference type="NCBIfam" id="TIGR00979">
    <property type="entry name" value="fumC_II"/>
    <property type="match status" value="1"/>
</dbReference>
<dbReference type="FunFam" id="1.20.200.10:FF:000001">
    <property type="entry name" value="Fumarate hydratase, mitochondrial"/>
    <property type="match status" value="1"/>
</dbReference>
<dbReference type="PRINTS" id="PR00145">
    <property type="entry name" value="ARGSUCLYASE"/>
</dbReference>
<dbReference type="InterPro" id="IPR008948">
    <property type="entry name" value="L-Aspartase-like"/>
</dbReference>
<dbReference type="InterPro" id="IPR000362">
    <property type="entry name" value="Fumarate_lyase_fam"/>
</dbReference>
<feature type="binding site" evidence="3">
    <location>
        <position position="186"/>
    </location>
    <ligand>
        <name>substrate</name>
    </ligand>
</feature>
<dbReference type="Pfam" id="PF00206">
    <property type="entry name" value="Lyase_1"/>
    <property type="match status" value="1"/>
</dbReference>
<feature type="binding site" evidence="3">
    <location>
        <begin position="138"/>
        <end position="140"/>
    </location>
    <ligand>
        <name>substrate</name>
    </ligand>
</feature>
<dbReference type="KEGG" id="ccah:DWG20_09155"/>
<gene>
    <name evidence="3 6" type="primary">fumC</name>
    <name evidence="6" type="ORF">DWG20_09155</name>
</gene>
<dbReference type="SUPFAM" id="SSF48557">
    <property type="entry name" value="L-aspartase-like"/>
    <property type="match status" value="1"/>
</dbReference>
<dbReference type="PROSITE" id="PS00163">
    <property type="entry name" value="FUMARATE_LYASES"/>
    <property type="match status" value="1"/>
</dbReference>
<feature type="active site" description="Proton donor/acceptor" evidence="3">
    <location>
        <position position="187"/>
    </location>
</feature>
<dbReference type="AlphaFoldDB" id="A0A345Y6P5"/>
<dbReference type="OrthoDB" id="9802809at2"/>
<comment type="miscellaneous">
    <text evidence="3">There are 2 substrate-binding sites: the catalytic A site, and the non-catalytic B site that may play a role in the transfer of substrate or product between the active site and the solvent. Alternatively, the B site may bind allosteric effectors.</text>
</comment>
<comment type="pathway">
    <text evidence="3">Carbohydrate metabolism; tricarboxylic acid cycle; (S)-malate from fumarate: step 1/1.</text>
</comment>
<dbReference type="Gene3D" id="1.20.200.10">
    <property type="entry name" value="Fumarase/aspartase (Central domain)"/>
    <property type="match status" value="1"/>
</dbReference>
<feature type="active site" evidence="3">
    <location>
        <position position="317"/>
    </location>
</feature>
<evidence type="ECO:0000256" key="1">
    <source>
        <dbReference type="ARBA" id="ARBA00009084"/>
    </source>
</evidence>
<feature type="binding site" description="in site B" evidence="3">
    <location>
        <begin position="128"/>
        <end position="131"/>
    </location>
    <ligand>
        <name>substrate</name>
    </ligand>
</feature>
<dbReference type="RefSeq" id="WP_115433529.1">
    <property type="nucleotide sequence ID" value="NZ_CP031337.1"/>
</dbReference>
<dbReference type="InterPro" id="IPR024083">
    <property type="entry name" value="Fumarase/histidase_N"/>
</dbReference>
<protein>
    <recommendedName>
        <fullName evidence="3">Fumarate hydratase class II</fullName>
        <shortName evidence="3">Fumarase C</shortName>
        <ecNumber evidence="3">4.2.1.2</ecNumber>
    </recommendedName>
    <alternativeName>
        <fullName evidence="3">Aerobic fumarase</fullName>
    </alternativeName>
    <alternativeName>
        <fullName evidence="3">Iron-independent fumarase</fullName>
    </alternativeName>
</protein>
<dbReference type="InterPro" id="IPR005677">
    <property type="entry name" value="Fum_hydII"/>
</dbReference>
<dbReference type="Proteomes" id="UP000254537">
    <property type="component" value="Chromosome"/>
</dbReference>
<comment type="subcellular location">
    <subcellularLocation>
        <location evidence="3">Cytoplasm</location>
    </subcellularLocation>
</comment>
<reference evidence="6 7" key="1">
    <citation type="submission" date="2018-07" db="EMBL/GenBank/DDBJ databases">
        <title>Crenobacter cavernae sp. nov., isolated from a karst cave.</title>
        <authorList>
            <person name="Zhu H."/>
        </authorList>
    </citation>
    <scope>NUCLEOTIDE SEQUENCE [LARGE SCALE GENOMIC DNA]</scope>
    <source>
        <strain evidence="6 7">K1W11S-77</strain>
    </source>
</reference>
<dbReference type="PANTHER" id="PTHR11444:SF1">
    <property type="entry name" value="FUMARATE HYDRATASE, MITOCHONDRIAL"/>
    <property type="match status" value="1"/>
</dbReference>
<evidence type="ECO:0000256" key="2">
    <source>
        <dbReference type="ARBA" id="ARBA00023239"/>
    </source>
</evidence>
<dbReference type="GO" id="GO:0006106">
    <property type="term" value="P:fumarate metabolic process"/>
    <property type="evidence" value="ECO:0007669"/>
    <property type="project" value="InterPro"/>
</dbReference>
<dbReference type="PRINTS" id="PR00149">
    <property type="entry name" value="FUMRATELYASE"/>
</dbReference>
<feature type="binding site" evidence="3">
    <location>
        <begin position="97"/>
        <end position="99"/>
    </location>
    <ligand>
        <name>substrate</name>
    </ligand>
</feature>
<dbReference type="EC" id="4.2.1.2" evidence="3"/>
<dbReference type="InterPro" id="IPR018951">
    <property type="entry name" value="Fumarase_C_C"/>
</dbReference>
<dbReference type="Gene3D" id="1.10.275.10">
    <property type="entry name" value="Fumarase/aspartase (N-terminal domain)"/>
    <property type="match status" value="1"/>
</dbReference>
<dbReference type="Gene3D" id="1.10.40.30">
    <property type="entry name" value="Fumarase/aspartase (C-terminal domain)"/>
    <property type="match status" value="1"/>
</dbReference>
<dbReference type="FunFam" id="1.10.40.30:FF:000002">
    <property type="entry name" value="Fumarate hydratase class II"/>
    <property type="match status" value="1"/>
</dbReference>
<dbReference type="EMBL" id="CP031337">
    <property type="protein sequence ID" value="AXK39597.1"/>
    <property type="molecule type" value="Genomic_DNA"/>
</dbReference>
<dbReference type="GO" id="GO:0006099">
    <property type="term" value="P:tricarboxylic acid cycle"/>
    <property type="evidence" value="ECO:0007669"/>
    <property type="project" value="UniProtKB-UniRule"/>
</dbReference>
<evidence type="ECO:0000313" key="6">
    <source>
        <dbReference type="EMBL" id="AXK39597.1"/>
    </source>
</evidence>
<organism evidence="6 7">
    <name type="scientific">Crenobacter cavernae</name>
    <dbReference type="NCBI Taxonomy" id="2290923"/>
    <lineage>
        <taxon>Bacteria</taxon>
        <taxon>Pseudomonadati</taxon>
        <taxon>Pseudomonadota</taxon>
        <taxon>Betaproteobacteria</taxon>
        <taxon>Neisseriales</taxon>
        <taxon>Neisseriaceae</taxon>
        <taxon>Crenobacter</taxon>
    </lineage>
</organism>
<dbReference type="PANTHER" id="PTHR11444">
    <property type="entry name" value="ASPARTATEAMMONIA/ARGININOSUCCINATE/ADENYLOSUCCINATE LYASE"/>
    <property type="match status" value="1"/>
</dbReference>
<evidence type="ECO:0000259" key="4">
    <source>
        <dbReference type="Pfam" id="PF00206"/>
    </source>
</evidence>
<keyword evidence="3" id="KW-0963">Cytoplasm</keyword>
<evidence type="ECO:0000313" key="7">
    <source>
        <dbReference type="Proteomes" id="UP000254537"/>
    </source>
</evidence>
<dbReference type="GO" id="GO:0005737">
    <property type="term" value="C:cytoplasm"/>
    <property type="evidence" value="ECO:0007669"/>
    <property type="project" value="UniProtKB-SubCell"/>
</dbReference>
<dbReference type="InterPro" id="IPR022761">
    <property type="entry name" value="Fumarate_lyase_N"/>
</dbReference>
<comment type="similarity">
    <text evidence="1 3">Belongs to the class-II fumarase/aspartase family. Fumarase subfamily.</text>
</comment>
<comment type="subunit">
    <text evidence="3">Homotetramer.</text>
</comment>
<evidence type="ECO:0000256" key="3">
    <source>
        <dbReference type="HAMAP-Rule" id="MF_00743"/>
    </source>
</evidence>
<evidence type="ECO:0000259" key="5">
    <source>
        <dbReference type="Pfam" id="PF10415"/>
    </source>
</evidence>
<proteinExistence type="inferred from homology"/>
<keyword evidence="2 3" id="KW-0456">Lyase</keyword>
<name>A0A345Y6P5_9NEIS</name>
<dbReference type="UniPathway" id="UPA00223">
    <property type="reaction ID" value="UER01007"/>
</dbReference>
<keyword evidence="3" id="KW-0816">Tricarboxylic acid cycle</keyword>
<sequence length="466" mass="49931">MNTRIERDTFGDIAVPADRLWGAQTQRSLENFRISSEKMPPELIVALARVKRAAALVNAELGQLAVDKSEAVVAAADEVIAGQHQGEFPLAVWQTGSGTQTNMNMNEVLANRASEFLGGPRGEGRLVHPNDDVNHGQSSNDVFPTAMHVAAVFALNERLFPALDALAATLAAKADDFTDIVKIGRTHLQDATPLTLGQQFSGYVAQLEQSYRHLEDALPHLSELALGGTAVGTGLNAHPEFGERVAAMLVRDTGLDFVSAPNKFEALACHDALVHAHGALKTLAAALTKIANDVRWLASGPRCGIGELSIPENEPGSSIMPGKVNPTQSEALTMACAQVFGNDVAVNFGGAAGNFELNVYKPLIIHNFLQSVRLLADGMESFNANCAVGIEARRDRIAELLDKSLMLVTALNPHIGYDKAAFIAKKAHKEGTTLREAAIASGYLTGEQFDSWVKPEDMVGDTRRSR</sequence>
<comment type="function">
    <text evidence="3">Involved in the TCA cycle. Catalyzes the stereospecific interconversion of fumarate to L-malate.</text>
</comment>
<feature type="site" description="Important for catalytic activity" evidence="3">
    <location>
        <position position="330"/>
    </location>
</feature>
<dbReference type="FunFam" id="1.10.275.10:FF:000001">
    <property type="entry name" value="Fumarate hydratase, mitochondrial"/>
    <property type="match status" value="1"/>
</dbReference>